<dbReference type="NCBIfam" id="TIGR00150">
    <property type="entry name" value="T6A_YjeE"/>
    <property type="match status" value="1"/>
</dbReference>
<keyword evidence="4" id="KW-0963">Cytoplasm</keyword>
<dbReference type="Pfam" id="PF02367">
    <property type="entry name" value="TsaE"/>
    <property type="match status" value="1"/>
</dbReference>
<keyword evidence="6" id="KW-0479">Metal-binding</keyword>
<evidence type="ECO:0000256" key="7">
    <source>
        <dbReference type="ARBA" id="ARBA00022741"/>
    </source>
</evidence>
<name>A0ABT1Y5T4_9FIRM</name>
<reference evidence="11 12" key="1">
    <citation type="submission" date="2022-08" db="EMBL/GenBank/DDBJ databases">
        <title>Proteogenomics of the novel Dehalobacterium formicoaceticum strain EZ94 highlights a key role of methyltransferases during anaerobic dichloromethane degradation.</title>
        <authorList>
            <person name="Wasmund K."/>
        </authorList>
    </citation>
    <scope>NUCLEOTIDE SEQUENCE [LARGE SCALE GENOMIC DNA]</scope>
    <source>
        <strain evidence="11 12">EZ94</strain>
    </source>
</reference>
<evidence type="ECO:0000313" key="11">
    <source>
        <dbReference type="EMBL" id="MCR6545051.1"/>
    </source>
</evidence>
<keyword evidence="12" id="KW-1185">Reference proteome</keyword>
<gene>
    <name evidence="11" type="primary">tsaE</name>
    <name evidence="11" type="ORF">NVS47_05905</name>
</gene>
<dbReference type="InterPro" id="IPR027417">
    <property type="entry name" value="P-loop_NTPase"/>
</dbReference>
<dbReference type="PANTHER" id="PTHR33540">
    <property type="entry name" value="TRNA THREONYLCARBAMOYLADENOSINE BIOSYNTHESIS PROTEIN TSAE"/>
    <property type="match status" value="1"/>
</dbReference>
<keyword evidence="8" id="KW-0067">ATP-binding</keyword>
<evidence type="ECO:0000256" key="2">
    <source>
        <dbReference type="ARBA" id="ARBA00007599"/>
    </source>
</evidence>
<evidence type="ECO:0000256" key="1">
    <source>
        <dbReference type="ARBA" id="ARBA00004496"/>
    </source>
</evidence>
<proteinExistence type="inferred from homology"/>
<comment type="subcellular location">
    <subcellularLocation>
        <location evidence="1">Cytoplasm</location>
    </subcellularLocation>
</comment>
<dbReference type="InterPro" id="IPR003442">
    <property type="entry name" value="T6A_TsaE"/>
</dbReference>
<evidence type="ECO:0000256" key="10">
    <source>
        <dbReference type="ARBA" id="ARBA00032441"/>
    </source>
</evidence>
<keyword evidence="7" id="KW-0547">Nucleotide-binding</keyword>
<dbReference type="SUPFAM" id="SSF52540">
    <property type="entry name" value="P-loop containing nucleoside triphosphate hydrolases"/>
    <property type="match status" value="1"/>
</dbReference>
<dbReference type="RefSeq" id="WP_198306601.1">
    <property type="nucleotide sequence ID" value="NZ_CP022121.1"/>
</dbReference>
<dbReference type="PANTHER" id="PTHR33540:SF2">
    <property type="entry name" value="TRNA THREONYLCARBAMOYLADENOSINE BIOSYNTHESIS PROTEIN TSAE"/>
    <property type="match status" value="1"/>
</dbReference>
<keyword evidence="9" id="KW-0460">Magnesium</keyword>
<evidence type="ECO:0000256" key="5">
    <source>
        <dbReference type="ARBA" id="ARBA00022694"/>
    </source>
</evidence>
<dbReference type="Proteomes" id="UP001524944">
    <property type="component" value="Unassembled WGS sequence"/>
</dbReference>
<protein>
    <recommendedName>
        <fullName evidence="3">tRNA threonylcarbamoyladenosine biosynthesis protein TsaE</fullName>
    </recommendedName>
    <alternativeName>
        <fullName evidence="10">t(6)A37 threonylcarbamoyladenosine biosynthesis protein TsaE</fullName>
    </alternativeName>
</protein>
<evidence type="ECO:0000256" key="4">
    <source>
        <dbReference type="ARBA" id="ARBA00022490"/>
    </source>
</evidence>
<evidence type="ECO:0000256" key="3">
    <source>
        <dbReference type="ARBA" id="ARBA00019010"/>
    </source>
</evidence>
<dbReference type="Gene3D" id="3.40.50.300">
    <property type="entry name" value="P-loop containing nucleotide triphosphate hydrolases"/>
    <property type="match status" value="1"/>
</dbReference>
<evidence type="ECO:0000313" key="12">
    <source>
        <dbReference type="Proteomes" id="UP001524944"/>
    </source>
</evidence>
<sequence length="161" mass="18344">MLTIRTKSPEETFRWGERLAAYLTPGIVVALTGELGAGKTSFAKGVAQGLKVQEQITSPTFTIINEYQGTYPLYHMDAYRLEEDEDLEELGMEEYFHSSGITLIEWPERVASILPDSYLKIDIQKGWEPSGDEFRILYFMDVGRKWANVIGALENDENIRD</sequence>
<evidence type="ECO:0000256" key="8">
    <source>
        <dbReference type="ARBA" id="ARBA00022840"/>
    </source>
</evidence>
<evidence type="ECO:0000256" key="6">
    <source>
        <dbReference type="ARBA" id="ARBA00022723"/>
    </source>
</evidence>
<comment type="similarity">
    <text evidence="2">Belongs to the TsaE family.</text>
</comment>
<dbReference type="EMBL" id="JANPWE010000002">
    <property type="protein sequence ID" value="MCR6545051.1"/>
    <property type="molecule type" value="Genomic_DNA"/>
</dbReference>
<accession>A0ABT1Y5T4</accession>
<keyword evidence="5" id="KW-0819">tRNA processing</keyword>
<comment type="caution">
    <text evidence="11">The sequence shown here is derived from an EMBL/GenBank/DDBJ whole genome shotgun (WGS) entry which is preliminary data.</text>
</comment>
<evidence type="ECO:0000256" key="9">
    <source>
        <dbReference type="ARBA" id="ARBA00022842"/>
    </source>
</evidence>
<organism evidence="11 12">
    <name type="scientific">Dehalobacterium formicoaceticum</name>
    <dbReference type="NCBI Taxonomy" id="51515"/>
    <lineage>
        <taxon>Bacteria</taxon>
        <taxon>Bacillati</taxon>
        <taxon>Bacillota</taxon>
        <taxon>Clostridia</taxon>
        <taxon>Eubacteriales</taxon>
        <taxon>Peptococcaceae</taxon>
        <taxon>Dehalobacterium</taxon>
    </lineage>
</organism>